<dbReference type="InterPro" id="IPR036709">
    <property type="entry name" value="Autotransporte_beta_dom_sf"/>
</dbReference>
<keyword evidence="3" id="KW-1185">Reference proteome</keyword>
<dbReference type="PROSITE" id="PS51208">
    <property type="entry name" value="AUTOTRANSPORTER"/>
    <property type="match status" value="1"/>
</dbReference>
<reference evidence="2 3" key="1">
    <citation type="submission" date="2019-07" db="EMBL/GenBank/DDBJ databases">
        <title>Sphingomonas solaris sp. nov., isolated from a solar panel from Boston, Massachusetts.</title>
        <authorList>
            <person name="Tanner K."/>
            <person name="Pascual J."/>
            <person name="Mancuso C."/>
            <person name="Pereto J."/>
            <person name="Khalil A."/>
            <person name="Vilanova C."/>
        </authorList>
    </citation>
    <scope>NUCLEOTIDE SEQUENCE [LARGE SCALE GENOMIC DNA]</scope>
    <source>
        <strain evidence="2 3">R4DWN</strain>
    </source>
</reference>
<dbReference type="Proteomes" id="UP000318681">
    <property type="component" value="Unassembled WGS sequence"/>
</dbReference>
<evidence type="ECO:0000313" key="2">
    <source>
        <dbReference type="EMBL" id="TVV72863.1"/>
    </source>
</evidence>
<evidence type="ECO:0000313" key="3">
    <source>
        <dbReference type="Proteomes" id="UP000318681"/>
    </source>
</evidence>
<dbReference type="SUPFAM" id="SSF103515">
    <property type="entry name" value="Autotransporter"/>
    <property type="match status" value="1"/>
</dbReference>
<dbReference type="AlphaFoldDB" id="A0A558R0E3"/>
<accession>A0A558R0E3</accession>
<feature type="domain" description="Autotransporter" evidence="1">
    <location>
        <begin position="422"/>
        <end position="712"/>
    </location>
</feature>
<organism evidence="2 3">
    <name type="scientific">Alterirhizorhabdus solaris</name>
    <dbReference type="NCBI Taxonomy" id="2529389"/>
    <lineage>
        <taxon>Bacteria</taxon>
        <taxon>Pseudomonadati</taxon>
        <taxon>Pseudomonadota</taxon>
        <taxon>Alphaproteobacteria</taxon>
        <taxon>Sphingomonadales</taxon>
        <taxon>Rhizorhabdaceae</taxon>
        <taxon>Alterirhizorhabdus</taxon>
    </lineage>
</organism>
<proteinExistence type="predicted"/>
<protein>
    <submittedName>
        <fullName evidence="2">DUF4394 domain-containing protein</fullName>
    </submittedName>
</protein>
<dbReference type="InterPro" id="IPR025507">
    <property type="entry name" value="DUF4394"/>
</dbReference>
<dbReference type="SUPFAM" id="SSF50998">
    <property type="entry name" value="Quinoprotein alcohol dehydrogenase-like"/>
    <property type="match status" value="1"/>
</dbReference>
<dbReference type="EMBL" id="VNIM01000055">
    <property type="protein sequence ID" value="TVV72863.1"/>
    <property type="molecule type" value="Genomic_DNA"/>
</dbReference>
<dbReference type="Pfam" id="PF14339">
    <property type="entry name" value="DUF4394"/>
    <property type="match status" value="1"/>
</dbReference>
<sequence length="712" mass="72827">MSFFILAHSAIAQVQLDSHGSSRSFRSGPMSRSRLGVALLLTASAYALGGAGAALAVPLQTVRGGTSLVTVDSATPGTIASTVAVTGLGAGQTLSGIDYRPGPLTASPLASRRLLYAISNTGQLYAVNSTTGGAVAVGATPAVPLSLLGSPATGFDFNPTVDRIRLVTSSRLDYRLNPDNGALAATDGLLTYAATDANAGATPTVSGAAYTNNVPGAATTTLYVIDTAGGTAAARLATQGQGAVSPNSGTLFTVGSTGVTTNSNVGFDITTGGTAYATLTNPTTGVTSLYTVNLANGTATLVGALANGTTYNGLAAPVLAPFRTMGVTANQIAVGNALDNFGIATGGALAPTVAGLLNGIDSLAGTPGAQASALQQLSPIAFSQLPDIALNAVEVQENTVLRYTRDLRGNAETPDGTRATLDEAGKLGVWVSGGSRFGRYKGDTDRYGADTDEYHFLGGADFRLTPTVALGGFGGYSKTNGNTARLPRATGTIPGARADLKSWFAGAYGTAAVGPLYVDAWGSYTDLDFSLERTISVGNYATQLRARASSGRVWTGGAATGLSFQLNRFEIEPFAAVRYSDIRIRGFTEVGGGAGGLTVGDFDRVSLRTNVGARAGMKFEVAGATIRPQVRGGWYHEFRDQARTITAAFNTPGLSGTPFNFTTTPLSGDYFNAGGALNISGNGPLSLVADYDAQFDDDREFYTLTLGVRLKI</sequence>
<dbReference type="OrthoDB" id="531718at2"/>
<comment type="caution">
    <text evidence="2">The sequence shown here is derived from an EMBL/GenBank/DDBJ whole genome shotgun (WGS) entry which is preliminary data.</text>
</comment>
<gene>
    <name evidence="2" type="ORF">FOY91_13320</name>
</gene>
<evidence type="ECO:0000259" key="1">
    <source>
        <dbReference type="PROSITE" id="PS51208"/>
    </source>
</evidence>
<dbReference type="Gene3D" id="2.40.128.130">
    <property type="entry name" value="Autotransporter beta-domain"/>
    <property type="match status" value="1"/>
</dbReference>
<name>A0A558R0E3_9SPHN</name>
<dbReference type="SMART" id="SM00869">
    <property type="entry name" value="Autotransporter"/>
    <property type="match status" value="1"/>
</dbReference>
<dbReference type="InterPro" id="IPR011047">
    <property type="entry name" value="Quinoprotein_ADH-like_sf"/>
</dbReference>
<dbReference type="Pfam" id="PF03797">
    <property type="entry name" value="Autotransporter"/>
    <property type="match status" value="1"/>
</dbReference>
<dbReference type="InterPro" id="IPR005546">
    <property type="entry name" value="Autotransporte_beta"/>
</dbReference>